<organism evidence="1 2">
    <name type="scientific">Candidatus Methylumidiphilus alinenensis</name>
    <dbReference type="NCBI Taxonomy" id="2202197"/>
    <lineage>
        <taxon>Bacteria</taxon>
        <taxon>Pseudomonadati</taxon>
        <taxon>Pseudomonadota</taxon>
        <taxon>Gammaproteobacteria</taxon>
        <taxon>Methylococcales</taxon>
        <taxon>Candidatus Methylumidiphilus</taxon>
    </lineage>
</organism>
<comment type="caution">
    <text evidence="1">The sequence shown here is derived from an EMBL/GenBank/DDBJ whole genome shotgun (WGS) entry which is preliminary data.</text>
</comment>
<dbReference type="AlphaFoldDB" id="A0A2W4SKB3"/>
<accession>A0A2W4SKB3</accession>
<proteinExistence type="predicted"/>
<reference evidence="1 2" key="1">
    <citation type="journal article" date="2018" name="Aquat. Microb. Ecol.">
        <title>Gammaproteobacterial methanotrophs dominate.</title>
        <authorList>
            <person name="Rissanen A.J."/>
            <person name="Saarenheimo J."/>
            <person name="Tiirola M."/>
            <person name="Peura S."/>
            <person name="Aalto S.L."/>
            <person name="Karvinen A."/>
            <person name="Nykanen H."/>
        </authorList>
    </citation>
    <scope>NUCLEOTIDE SEQUENCE [LARGE SCALE GENOMIC DNA]</scope>
    <source>
        <strain evidence="1">AMbin10</strain>
    </source>
</reference>
<gene>
    <name evidence="1" type="ORF">DM484_25100</name>
</gene>
<dbReference type="Proteomes" id="UP000249396">
    <property type="component" value="Unassembled WGS sequence"/>
</dbReference>
<name>A0A2W4SKB3_9GAMM</name>
<evidence type="ECO:0000313" key="1">
    <source>
        <dbReference type="EMBL" id="PZN72017.1"/>
    </source>
</evidence>
<sequence length="106" mass="11578">MPFPFYELLNTINLQAGQTMKKTNLLLVVAISTTVYTLSVTALETNNSGQTKAEEIKSIAWYVANPKEALAKNKECYGDPKAVDLQSTPNCVNSLQALKMSHLGSN</sequence>
<protein>
    <submittedName>
        <fullName evidence="1">Uncharacterized protein</fullName>
    </submittedName>
</protein>
<dbReference type="EMBL" id="QJPH01000502">
    <property type="protein sequence ID" value="PZN72017.1"/>
    <property type="molecule type" value="Genomic_DNA"/>
</dbReference>
<evidence type="ECO:0000313" key="2">
    <source>
        <dbReference type="Proteomes" id="UP000249396"/>
    </source>
</evidence>